<evidence type="ECO:0000313" key="10">
    <source>
        <dbReference type="EMBL" id="PXV68408.1"/>
    </source>
</evidence>
<evidence type="ECO:0000256" key="6">
    <source>
        <dbReference type="ARBA" id="ARBA00023136"/>
    </source>
</evidence>
<dbReference type="SUPFAM" id="SSF116726">
    <property type="entry name" value="TrkA C-terminal domain-like"/>
    <property type="match status" value="2"/>
</dbReference>
<feature type="domain" description="RCK C-terminal" evidence="9">
    <location>
        <begin position="329"/>
        <end position="414"/>
    </location>
</feature>
<dbReference type="EMBL" id="QICN01000004">
    <property type="protein sequence ID" value="PXV68408.1"/>
    <property type="molecule type" value="Genomic_DNA"/>
</dbReference>
<organism evidence="10 11">
    <name type="scientific">Sinimarinibacterium flocculans</name>
    <dbReference type="NCBI Taxonomy" id="985250"/>
    <lineage>
        <taxon>Bacteria</taxon>
        <taxon>Pseudomonadati</taxon>
        <taxon>Pseudomonadota</taxon>
        <taxon>Gammaproteobacteria</taxon>
        <taxon>Nevskiales</taxon>
        <taxon>Nevskiaceae</taxon>
        <taxon>Sinimarinibacterium</taxon>
    </lineage>
</organism>
<keyword evidence="2" id="KW-0813">Transport</keyword>
<evidence type="ECO:0000256" key="2">
    <source>
        <dbReference type="ARBA" id="ARBA00022448"/>
    </source>
</evidence>
<dbReference type="Pfam" id="PF03600">
    <property type="entry name" value="CitMHS"/>
    <property type="match status" value="1"/>
</dbReference>
<keyword evidence="5 8" id="KW-1133">Transmembrane helix</keyword>
<feature type="region of interest" description="Disordered" evidence="7">
    <location>
        <begin position="294"/>
        <end position="334"/>
    </location>
</feature>
<evidence type="ECO:0000313" key="11">
    <source>
        <dbReference type="Proteomes" id="UP000248330"/>
    </source>
</evidence>
<dbReference type="InterPro" id="IPR051679">
    <property type="entry name" value="DASS-Related_Transporters"/>
</dbReference>
<keyword evidence="3 8" id="KW-0812">Transmembrane</keyword>
<dbReference type="AlphaFoldDB" id="A0A318EBH8"/>
<dbReference type="Pfam" id="PF02080">
    <property type="entry name" value="TrkA_C"/>
    <property type="match status" value="2"/>
</dbReference>
<dbReference type="GO" id="GO:0006813">
    <property type="term" value="P:potassium ion transport"/>
    <property type="evidence" value="ECO:0007669"/>
    <property type="project" value="InterPro"/>
</dbReference>
<keyword evidence="6 8" id="KW-0472">Membrane</keyword>
<evidence type="ECO:0000256" key="5">
    <source>
        <dbReference type="ARBA" id="ARBA00022989"/>
    </source>
</evidence>
<dbReference type="RefSeq" id="WP_110264908.1">
    <property type="nucleotide sequence ID" value="NZ_CAKZQT010000022.1"/>
</dbReference>
<protein>
    <submittedName>
        <fullName evidence="10">TrkA family protein</fullName>
    </submittedName>
</protein>
<feature type="transmembrane region" description="Helical" evidence="8">
    <location>
        <begin position="51"/>
        <end position="71"/>
    </location>
</feature>
<feature type="compositionally biased region" description="Basic and acidic residues" evidence="7">
    <location>
        <begin position="295"/>
        <end position="316"/>
    </location>
</feature>
<evidence type="ECO:0000256" key="7">
    <source>
        <dbReference type="SAM" id="MobiDB-lite"/>
    </source>
</evidence>
<feature type="transmembrane region" description="Helical" evidence="8">
    <location>
        <begin position="6"/>
        <end position="21"/>
    </location>
</feature>
<dbReference type="Proteomes" id="UP000248330">
    <property type="component" value="Unassembled WGS sequence"/>
</dbReference>
<dbReference type="InterPro" id="IPR004680">
    <property type="entry name" value="Cit_transptr-like_dom"/>
</dbReference>
<feature type="domain" description="RCK C-terminal" evidence="9">
    <location>
        <begin position="203"/>
        <end position="290"/>
    </location>
</feature>
<proteinExistence type="predicted"/>
<dbReference type="GO" id="GO:0008324">
    <property type="term" value="F:monoatomic cation transmembrane transporter activity"/>
    <property type="evidence" value="ECO:0007669"/>
    <property type="project" value="InterPro"/>
</dbReference>
<feature type="transmembrane region" description="Helical" evidence="8">
    <location>
        <begin position="429"/>
        <end position="448"/>
    </location>
</feature>
<dbReference type="PANTHER" id="PTHR43652">
    <property type="entry name" value="BASIC AMINO ACID ANTIPORTER YFCC-RELATED"/>
    <property type="match status" value="1"/>
</dbReference>
<dbReference type="InterPro" id="IPR036721">
    <property type="entry name" value="RCK_C_sf"/>
</dbReference>
<feature type="transmembrane region" description="Helical" evidence="8">
    <location>
        <begin position="83"/>
        <end position="105"/>
    </location>
</feature>
<keyword evidence="11" id="KW-1185">Reference proteome</keyword>
<reference evidence="10 11" key="1">
    <citation type="submission" date="2018-04" db="EMBL/GenBank/DDBJ databases">
        <title>Genomic Encyclopedia of Type Strains, Phase IV (KMG-IV): sequencing the most valuable type-strain genomes for metagenomic binning, comparative biology and taxonomic classification.</title>
        <authorList>
            <person name="Goeker M."/>
        </authorList>
    </citation>
    <scope>NUCLEOTIDE SEQUENCE [LARGE SCALE GENOMIC DNA]</scope>
    <source>
        <strain evidence="10 11">DSM 104150</strain>
    </source>
</reference>
<accession>A0A318EBH8</accession>
<dbReference type="GO" id="GO:0005886">
    <property type="term" value="C:plasma membrane"/>
    <property type="evidence" value="ECO:0007669"/>
    <property type="project" value="TreeGrafter"/>
</dbReference>
<comment type="subcellular location">
    <subcellularLocation>
        <location evidence="1">Membrane</location>
        <topology evidence="1">Multi-pass membrane protein</topology>
    </subcellularLocation>
</comment>
<name>A0A318EBH8_9GAMM</name>
<comment type="caution">
    <text evidence="10">The sequence shown here is derived from an EMBL/GenBank/DDBJ whole genome shotgun (WGS) entry which is preliminary data.</text>
</comment>
<evidence type="ECO:0000256" key="1">
    <source>
        <dbReference type="ARBA" id="ARBA00004141"/>
    </source>
</evidence>
<sequence length="621" mass="64206">MSFDQGLILAILGIAIVMFVSGRWRHDLVAGATLLACVLAGLVDADAAFSGFGHPAVVTVAGVLIISRALQLSGAVDAMARRLIPAGAGPALTVAGLTVVAAVLSGFMNNVGALALLMPIAIQTAGRLGLPPGRLLMPLAFGSILGGMTTLIGTPTNLIVSGFRAEVGEGAFRMFDFAPVGVGVALAGVAFIVLIGWRLVPARERATVEGFDTGRYFTEVRIGEKSKSAGKTLSDIDKALENNDAQIIGLIRNETRITAPMPYRRLRAGDILVIETDPGALASVLSALDLELEEADSHSDEDAEQAERKSRKAPDEDKADEAEQGQGKTSSRDDERGEIALVELAVLPGSALGGRSATQLDLRNRYGLNMLALSRAGQRSISRLKTTLIRPGDVLLMQGPMPAVAGFAADFGCVPLADRALRIPDPRKAALSVATLVTAVAAAAFGWLPAAVSFAAGALAVVVLDLVPLRKVYDAVDWPVIVLLAALMPVAGAMASTGAAGLLADVLLNTVAQGNAVVAVGLILVVTMTLSDFMNNAATAAVMCPVALGTATQLGVGADPFLMAVAIGGSCAFLTPIGHQNNTLIMGPGGFRFGDYLRLGLPVELLVIATAIPLLLWAWPL</sequence>
<feature type="transmembrane region" description="Helical" evidence="8">
    <location>
        <begin position="111"/>
        <end position="130"/>
    </location>
</feature>
<feature type="transmembrane region" description="Helical" evidence="8">
    <location>
        <begin position="561"/>
        <end position="578"/>
    </location>
</feature>
<evidence type="ECO:0000256" key="4">
    <source>
        <dbReference type="ARBA" id="ARBA00022737"/>
    </source>
</evidence>
<feature type="transmembrane region" description="Helical" evidence="8">
    <location>
        <begin position="510"/>
        <end position="530"/>
    </location>
</feature>
<feature type="transmembrane region" description="Helical" evidence="8">
    <location>
        <begin position="139"/>
        <end position="160"/>
    </location>
</feature>
<feature type="transmembrane region" description="Helical" evidence="8">
    <location>
        <begin position="599"/>
        <end position="619"/>
    </location>
</feature>
<evidence type="ECO:0000256" key="3">
    <source>
        <dbReference type="ARBA" id="ARBA00022692"/>
    </source>
</evidence>
<dbReference type="PROSITE" id="PS51202">
    <property type="entry name" value="RCK_C"/>
    <property type="match status" value="2"/>
</dbReference>
<dbReference type="InterPro" id="IPR006037">
    <property type="entry name" value="RCK_C"/>
</dbReference>
<feature type="transmembrane region" description="Helical" evidence="8">
    <location>
        <begin position="480"/>
        <end position="504"/>
    </location>
</feature>
<dbReference type="Gene3D" id="3.30.70.1450">
    <property type="entry name" value="Regulator of K+ conductance, C-terminal domain"/>
    <property type="match status" value="2"/>
</dbReference>
<gene>
    <name evidence="10" type="ORF">C8D93_104104</name>
</gene>
<dbReference type="PANTHER" id="PTHR43652:SF2">
    <property type="entry name" value="BASIC AMINO ACID ANTIPORTER YFCC-RELATED"/>
    <property type="match status" value="1"/>
</dbReference>
<evidence type="ECO:0000256" key="8">
    <source>
        <dbReference type="SAM" id="Phobius"/>
    </source>
</evidence>
<dbReference type="OrthoDB" id="9809303at2"/>
<feature type="transmembrane region" description="Helical" evidence="8">
    <location>
        <begin position="180"/>
        <end position="200"/>
    </location>
</feature>
<keyword evidence="4" id="KW-0677">Repeat</keyword>
<evidence type="ECO:0000259" key="9">
    <source>
        <dbReference type="PROSITE" id="PS51202"/>
    </source>
</evidence>